<dbReference type="Gene3D" id="3.40.630.30">
    <property type="match status" value="1"/>
</dbReference>
<sequence length="177" mass="19090">MPTETLVSVEGNEETREATVIRELGQPGDLGWVIKAHGELYARESGWDTSFEALVARIVADFAAAHDPDREAAWIAELDGHRVGCVFCVDGGDDTAVLRVLLLHPDARGHGVGGELVDTCLGFARKAGYAGMRLWTTDQQATAGRLYQSRGFELTSEKPHDGFGTGPVNGQTYALTF</sequence>
<evidence type="ECO:0000313" key="4">
    <source>
        <dbReference type="Proteomes" id="UP000632138"/>
    </source>
</evidence>
<keyword evidence="1" id="KW-0808">Transferase</keyword>
<evidence type="ECO:0000259" key="2">
    <source>
        <dbReference type="PROSITE" id="PS51186"/>
    </source>
</evidence>
<dbReference type="Proteomes" id="UP000632138">
    <property type="component" value="Unassembled WGS sequence"/>
</dbReference>
<dbReference type="PANTHER" id="PTHR13947:SF37">
    <property type="entry name" value="LD18367P"/>
    <property type="match status" value="1"/>
</dbReference>
<gene>
    <name evidence="3" type="ORF">JIG36_10935</name>
</gene>
<dbReference type="InterPro" id="IPR000182">
    <property type="entry name" value="GNAT_dom"/>
</dbReference>
<dbReference type="InterPro" id="IPR050769">
    <property type="entry name" value="NAT_camello-type"/>
</dbReference>
<dbReference type="PANTHER" id="PTHR13947">
    <property type="entry name" value="GNAT FAMILY N-ACETYLTRANSFERASE"/>
    <property type="match status" value="1"/>
</dbReference>
<protein>
    <submittedName>
        <fullName evidence="3">GNAT family N-acetyltransferase</fullName>
    </submittedName>
</protein>
<dbReference type="InterPro" id="IPR016181">
    <property type="entry name" value="Acyl_CoA_acyltransferase"/>
</dbReference>
<proteinExistence type="predicted"/>
<evidence type="ECO:0000256" key="1">
    <source>
        <dbReference type="ARBA" id="ARBA00022679"/>
    </source>
</evidence>
<reference evidence="3 4" key="1">
    <citation type="submission" date="2021-01" db="EMBL/GenBank/DDBJ databases">
        <title>Actinoplanes sp. nov. LDG1-06 isolated from lichen.</title>
        <authorList>
            <person name="Saeng-In P."/>
            <person name="Phongsopitanun W."/>
            <person name="Kanchanasin P."/>
            <person name="Yuki M."/>
            <person name="Kudo T."/>
            <person name="Ohkuma M."/>
            <person name="Tanasupawat S."/>
        </authorList>
    </citation>
    <scope>NUCLEOTIDE SEQUENCE [LARGE SCALE GENOMIC DNA]</scope>
    <source>
        <strain evidence="3 4">LDG1-06</strain>
    </source>
</reference>
<comment type="caution">
    <text evidence="3">The sequence shown here is derived from an EMBL/GenBank/DDBJ whole genome shotgun (WGS) entry which is preliminary data.</text>
</comment>
<name>A0ABS2A8J4_9ACTN</name>
<keyword evidence="4" id="KW-1185">Reference proteome</keyword>
<organism evidence="3 4">
    <name type="scientific">Paractinoplanes ovalisporus</name>
    <dbReference type="NCBI Taxonomy" id="2810368"/>
    <lineage>
        <taxon>Bacteria</taxon>
        <taxon>Bacillati</taxon>
        <taxon>Actinomycetota</taxon>
        <taxon>Actinomycetes</taxon>
        <taxon>Micromonosporales</taxon>
        <taxon>Micromonosporaceae</taxon>
        <taxon>Paractinoplanes</taxon>
    </lineage>
</organism>
<evidence type="ECO:0000313" key="3">
    <source>
        <dbReference type="EMBL" id="MBM2616070.1"/>
    </source>
</evidence>
<dbReference type="Pfam" id="PF00583">
    <property type="entry name" value="Acetyltransf_1"/>
    <property type="match status" value="1"/>
</dbReference>
<dbReference type="CDD" id="cd04301">
    <property type="entry name" value="NAT_SF"/>
    <property type="match status" value="1"/>
</dbReference>
<dbReference type="SUPFAM" id="SSF55729">
    <property type="entry name" value="Acyl-CoA N-acyltransferases (Nat)"/>
    <property type="match status" value="1"/>
</dbReference>
<dbReference type="PROSITE" id="PS51186">
    <property type="entry name" value="GNAT"/>
    <property type="match status" value="1"/>
</dbReference>
<accession>A0ABS2A8J4</accession>
<feature type="domain" description="N-acetyltransferase" evidence="2">
    <location>
        <begin position="19"/>
        <end position="177"/>
    </location>
</feature>
<dbReference type="EMBL" id="JAENHP010000003">
    <property type="protein sequence ID" value="MBM2616070.1"/>
    <property type="molecule type" value="Genomic_DNA"/>
</dbReference>